<dbReference type="eggNOG" id="ENOG50321KG">
    <property type="taxonomic scope" value="Bacteria"/>
</dbReference>
<feature type="transmembrane region" description="Helical" evidence="1">
    <location>
        <begin position="156"/>
        <end position="182"/>
    </location>
</feature>
<dbReference type="RefSeq" id="WP_003778402.1">
    <property type="nucleotide sequence ID" value="NZ_JH992960.1"/>
</dbReference>
<evidence type="ECO:0000313" key="3">
    <source>
        <dbReference type="Proteomes" id="UP000009875"/>
    </source>
</evidence>
<dbReference type="STRING" id="883081.HMPREF9698_01368"/>
<keyword evidence="3" id="KW-1185">Reference proteome</keyword>
<protein>
    <recommendedName>
        <fullName evidence="4">TIGR02185 family protein</fullName>
    </recommendedName>
</protein>
<accession>K9EQI3</accession>
<keyword evidence="1" id="KW-0812">Transmembrane</keyword>
<evidence type="ECO:0008006" key="4">
    <source>
        <dbReference type="Google" id="ProtNLM"/>
    </source>
</evidence>
<dbReference type="HOGENOM" id="CLU_093450_3_0_9"/>
<evidence type="ECO:0000256" key="1">
    <source>
        <dbReference type="SAM" id="Phobius"/>
    </source>
</evidence>
<dbReference type="Pfam" id="PF09605">
    <property type="entry name" value="Trep_Strep"/>
    <property type="match status" value="1"/>
</dbReference>
<name>K9EQI3_9LACT</name>
<dbReference type="EMBL" id="AGXA01000022">
    <property type="protein sequence ID" value="EKU93207.1"/>
    <property type="molecule type" value="Genomic_DNA"/>
</dbReference>
<feature type="transmembrane region" description="Helical" evidence="1">
    <location>
        <begin position="115"/>
        <end position="136"/>
    </location>
</feature>
<feature type="transmembrane region" description="Helical" evidence="1">
    <location>
        <begin position="87"/>
        <end position="103"/>
    </location>
</feature>
<feature type="transmembrane region" description="Helical" evidence="1">
    <location>
        <begin position="12"/>
        <end position="35"/>
    </location>
</feature>
<reference evidence="2 3" key="1">
    <citation type="submission" date="2012-09" db="EMBL/GenBank/DDBJ databases">
        <title>The Genome Sequence of Alloiococcus otitis ATCC 51267.</title>
        <authorList>
            <consortium name="The Broad Institute Genome Sequencing Platform"/>
            <person name="Earl A."/>
            <person name="Ward D."/>
            <person name="Feldgarden M."/>
            <person name="Gevers D."/>
            <person name="Huys G."/>
            <person name="Walker B."/>
            <person name="Young S.K."/>
            <person name="Zeng Q."/>
            <person name="Gargeya S."/>
            <person name="Fitzgerald M."/>
            <person name="Haas B."/>
            <person name="Abouelleil A."/>
            <person name="Alvarado L."/>
            <person name="Arachchi H.M."/>
            <person name="Berlin A.M."/>
            <person name="Chapman S.B."/>
            <person name="Goldberg J."/>
            <person name="Griggs A."/>
            <person name="Gujja S."/>
            <person name="Hansen M."/>
            <person name="Howarth C."/>
            <person name="Imamovic A."/>
            <person name="Larimer J."/>
            <person name="McCowen C."/>
            <person name="Montmayeur A."/>
            <person name="Murphy C."/>
            <person name="Neiman D."/>
            <person name="Pearson M."/>
            <person name="Priest M."/>
            <person name="Roberts A."/>
            <person name="Saif S."/>
            <person name="Shea T."/>
            <person name="Sisk P."/>
            <person name="Sykes S."/>
            <person name="Wortman J."/>
            <person name="Nusbaum C."/>
            <person name="Birren B."/>
        </authorList>
    </citation>
    <scope>NUCLEOTIDE SEQUENCE [LARGE SCALE GENOMIC DNA]</scope>
    <source>
        <strain evidence="2 3">ATCC 51267</strain>
    </source>
</reference>
<dbReference type="InterPro" id="IPR011733">
    <property type="entry name" value="CHP02185_IM"/>
</dbReference>
<organism evidence="2 3">
    <name type="scientific">Alloiococcus otitis ATCC 51267</name>
    <dbReference type="NCBI Taxonomy" id="883081"/>
    <lineage>
        <taxon>Bacteria</taxon>
        <taxon>Bacillati</taxon>
        <taxon>Bacillota</taxon>
        <taxon>Bacilli</taxon>
        <taxon>Lactobacillales</taxon>
        <taxon>Carnobacteriaceae</taxon>
        <taxon>Alloiococcus</taxon>
    </lineage>
</organism>
<evidence type="ECO:0000313" key="2">
    <source>
        <dbReference type="EMBL" id="EKU93207.1"/>
    </source>
</evidence>
<dbReference type="NCBIfam" id="TIGR02185">
    <property type="entry name" value="Trep_Strep"/>
    <property type="match status" value="1"/>
</dbReference>
<sequence length="199" mass="21901">MKFQLKTQDIILTLAYTAIYFLIIAVSAMLTVFLIPGYSFIFIPILIALLAGSVYYLLALKVPKFGGITLMASVIGVFYLISGRYPLAILLSILFGLLADWIAQKGNYRDSKLLFISYLVFTFSNIGPVLPIFVFQSSYTDHIEGTGQSVSQVQRVFSSINFTSALIVLLALVIAGIIGAWIGRTLINKHFVQDEASGK</sequence>
<keyword evidence="1" id="KW-0472">Membrane</keyword>
<feature type="transmembrane region" description="Helical" evidence="1">
    <location>
        <begin position="41"/>
        <end position="58"/>
    </location>
</feature>
<comment type="caution">
    <text evidence="2">The sequence shown here is derived from an EMBL/GenBank/DDBJ whole genome shotgun (WGS) entry which is preliminary data.</text>
</comment>
<keyword evidence="1" id="KW-1133">Transmembrane helix</keyword>
<dbReference type="Proteomes" id="UP000009875">
    <property type="component" value="Unassembled WGS sequence"/>
</dbReference>
<gene>
    <name evidence="2" type="ORF">HMPREF9698_01368</name>
</gene>
<proteinExistence type="predicted"/>
<dbReference type="PATRIC" id="fig|883081.3.peg.1203"/>
<dbReference type="AlphaFoldDB" id="K9EQI3"/>